<dbReference type="OrthoDB" id="9797506at2"/>
<dbReference type="EMBL" id="MLFR01000005">
    <property type="protein sequence ID" value="ORM70278.1"/>
    <property type="molecule type" value="Genomic_DNA"/>
</dbReference>
<evidence type="ECO:0000256" key="1">
    <source>
        <dbReference type="SAM" id="SignalP"/>
    </source>
</evidence>
<evidence type="ECO:0000313" key="3">
    <source>
        <dbReference type="Proteomes" id="UP000193558"/>
    </source>
</evidence>
<feature type="chain" id="PRO_5012913748" evidence="1">
    <location>
        <begin position="23"/>
        <end position="187"/>
    </location>
</feature>
<evidence type="ECO:0000313" key="2">
    <source>
        <dbReference type="EMBL" id="ORM70278.1"/>
    </source>
</evidence>
<dbReference type="InterPro" id="IPR005247">
    <property type="entry name" value="YbhB_YbcL/LppC-like"/>
</dbReference>
<sequence length="187" mass="19596">MNTKFNTITGIAAFCFAGAVHASAVFTLSSPQITQPHFAQDQLSSSAYGFGCEGNNRSPKLMWSNPPAGTQSYALQVYDRDAPTGLGWVHWQVVNIPASSVSLVGGITPDNKGLPGSAIQTRTDFGVPGYAGACPPAGQTHHYIITLTALKVAKLANITADSTPAMVGYNVNANALGTAHIDVYQSR</sequence>
<protein>
    <submittedName>
        <fullName evidence="2">Phosphatidylethanolamine-binding protein</fullName>
    </submittedName>
</protein>
<organism evidence="2 3">
    <name type="scientific">Pantoea rwandensis</name>
    <dbReference type="NCBI Taxonomy" id="1076550"/>
    <lineage>
        <taxon>Bacteria</taxon>
        <taxon>Pseudomonadati</taxon>
        <taxon>Pseudomonadota</taxon>
        <taxon>Gammaproteobacteria</taxon>
        <taxon>Enterobacterales</taxon>
        <taxon>Erwiniaceae</taxon>
        <taxon>Pantoea</taxon>
    </lineage>
</organism>
<dbReference type="Gene3D" id="3.90.280.10">
    <property type="entry name" value="PEBP-like"/>
    <property type="match status" value="1"/>
</dbReference>
<proteinExistence type="predicted"/>
<keyword evidence="1" id="KW-0732">Signal</keyword>
<name>A0A1X1D0R8_9GAMM</name>
<dbReference type="PANTHER" id="PTHR30289">
    <property type="entry name" value="UNCHARACTERIZED PROTEIN YBCL-RELATED"/>
    <property type="match status" value="1"/>
</dbReference>
<dbReference type="SUPFAM" id="SSF49777">
    <property type="entry name" value="PEBP-like"/>
    <property type="match status" value="1"/>
</dbReference>
<reference evidence="2 3" key="1">
    <citation type="journal article" date="2017" name="Antonie Van Leeuwenhoek">
        <title>Phylogenomic resolution of the bacterial genus Pantoea and its relationship with Erwinia and Tatumella.</title>
        <authorList>
            <person name="Palmer M."/>
            <person name="Steenkamp E.T."/>
            <person name="Coetzee M.P."/>
            <person name="Chan W.Y."/>
            <person name="van Zyl E."/>
            <person name="De Maayer P."/>
            <person name="Coutinho T.A."/>
            <person name="Blom J."/>
            <person name="Smits T.H."/>
            <person name="Duffy B."/>
            <person name="Venter S.N."/>
        </authorList>
    </citation>
    <scope>NUCLEOTIDE SEQUENCE [LARGE SCALE GENOMIC DNA]</scope>
    <source>
        <strain evidence="2 3">LMG 26275</strain>
    </source>
</reference>
<comment type="caution">
    <text evidence="2">The sequence shown here is derived from an EMBL/GenBank/DDBJ whole genome shotgun (WGS) entry which is preliminary data.</text>
</comment>
<dbReference type="AlphaFoldDB" id="A0A1X1D0R8"/>
<feature type="signal peptide" evidence="1">
    <location>
        <begin position="1"/>
        <end position="22"/>
    </location>
</feature>
<dbReference type="CDD" id="cd00865">
    <property type="entry name" value="PEBP_bact_arch"/>
    <property type="match status" value="1"/>
</dbReference>
<dbReference type="Pfam" id="PF01161">
    <property type="entry name" value="PBP"/>
    <property type="match status" value="1"/>
</dbReference>
<gene>
    <name evidence="2" type="ORF">HA51_08175</name>
</gene>
<dbReference type="PANTHER" id="PTHR30289:SF1">
    <property type="entry name" value="PEBP (PHOSPHATIDYLETHANOLAMINE-BINDING PROTEIN) FAMILY PROTEIN"/>
    <property type="match status" value="1"/>
</dbReference>
<dbReference type="Proteomes" id="UP000193558">
    <property type="component" value="Unassembled WGS sequence"/>
</dbReference>
<dbReference type="InterPro" id="IPR036610">
    <property type="entry name" value="PEBP-like_sf"/>
</dbReference>
<dbReference type="InterPro" id="IPR008914">
    <property type="entry name" value="PEBP"/>
</dbReference>
<accession>A0A1X1D0R8</accession>
<dbReference type="NCBIfam" id="TIGR00481">
    <property type="entry name" value="YbhB/YbcL family Raf kinase inhibitor-like protein"/>
    <property type="match status" value="1"/>
</dbReference>
<dbReference type="RefSeq" id="WP_084934059.1">
    <property type="nucleotide sequence ID" value="NZ_MLFR01000005.1"/>
</dbReference>